<dbReference type="GO" id="GO:0004843">
    <property type="term" value="F:cysteine-type deubiquitinase activity"/>
    <property type="evidence" value="ECO:0007669"/>
    <property type="project" value="TreeGrafter"/>
</dbReference>
<reference evidence="3" key="1">
    <citation type="submission" date="2022-01" db="EMBL/GenBank/DDBJ databases">
        <authorList>
            <person name="King R."/>
        </authorList>
    </citation>
    <scope>NUCLEOTIDE SEQUENCE</scope>
</reference>
<feature type="region of interest" description="Disordered" evidence="1">
    <location>
        <begin position="1"/>
        <end position="29"/>
    </location>
</feature>
<feature type="domain" description="OTU" evidence="2">
    <location>
        <begin position="52"/>
        <end position="243"/>
    </location>
</feature>
<dbReference type="InterPro" id="IPR038765">
    <property type="entry name" value="Papain-like_cys_pep_sf"/>
</dbReference>
<dbReference type="InterPro" id="IPR003323">
    <property type="entry name" value="OTU_dom"/>
</dbReference>
<feature type="compositionally biased region" description="Low complexity" evidence="1">
    <location>
        <begin position="502"/>
        <end position="514"/>
    </location>
</feature>
<feature type="compositionally biased region" description="Polar residues" evidence="1">
    <location>
        <begin position="396"/>
        <end position="409"/>
    </location>
</feature>
<dbReference type="EMBL" id="OU892277">
    <property type="protein sequence ID" value="CAG9760009.1"/>
    <property type="molecule type" value="Genomic_DNA"/>
</dbReference>
<evidence type="ECO:0000313" key="4">
    <source>
        <dbReference type="Proteomes" id="UP001152799"/>
    </source>
</evidence>
<keyword evidence="4" id="KW-1185">Reference proteome</keyword>
<dbReference type="GO" id="GO:0016579">
    <property type="term" value="P:protein deubiquitination"/>
    <property type="evidence" value="ECO:0007669"/>
    <property type="project" value="TreeGrafter"/>
</dbReference>
<feature type="region of interest" description="Disordered" evidence="1">
    <location>
        <begin position="454"/>
        <end position="534"/>
    </location>
</feature>
<protein>
    <recommendedName>
        <fullName evidence="2">OTU domain-containing protein</fullName>
    </recommendedName>
</protein>
<sequence length="594" mass="67547">MRSLGEKPLRQGAPGATAAGDSMRKGGGRALNRRASADKILTAEHIPVPVHFKTGEVIGDRSCLFRSVSLLLYGHQDNHQRIRQDVLSYMEQNWPELNSFALINEQKLKNFENYYNLMKETSTYGISLEILCLSEVFILKFRVYHIHRTEELEQVHPELGERVTEQRFINPNRTILKNKQLAQLELEQMKKQVAEEIFAMETIPAKIEDPEIETTLKSEATTTTPITEKPKFIDQHVDPIMEIDEIEMEVQQKIIKWKGSNPINRPGLPRLRINQYTDNTIKALLHWGVESESTMRGLNEYSTKTPNLSTDLNYPDKNEMKEYWTNIWANCQQHQEDAYWIDQEVERAAYVQHMQPVRLTARGRSQGSGPTPTVTLVGAWKCCLPWCGAQDAKAPSNRTQISPSTTTESPVDAEPHHSVLESSSSDLVPHVSAVQRSPQAGTLTDILEEDSEVLLEEEEDEDEESAPLQPLTTRLTFQKKKNAPSPNLSVKPSSGPRKYQITRSTISSTTSSETPGGGPQVTPQNQSKMQAEQGTIGDLQKYHNRYLRNRRHTLANVRDIQKMRQKTMASEKCMYLRNFVICLITTTDKTVRIL</sequence>
<evidence type="ECO:0000256" key="1">
    <source>
        <dbReference type="SAM" id="MobiDB-lite"/>
    </source>
</evidence>
<evidence type="ECO:0000259" key="2">
    <source>
        <dbReference type="PROSITE" id="PS50802"/>
    </source>
</evidence>
<accession>A0A9N9MC20</accession>
<dbReference type="Gene3D" id="3.90.70.80">
    <property type="match status" value="1"/>
</dbReference>
<feature type="region of interest" description="Disordered" evidence="1">
    <location>
        <begin position="391"/>
        <end position="429"/>
    </location>
</feature>
<dbReference type="AlphaFoldDB" id="A0A9N9MC20"/>
<organism evidence="3 4">
    <name type="scientific">Ceutorhynchus assimilis</name>
    <name type="common">cabbage seed weevil</name>
    <dbReference type="NCBI Taxonomy" id="467358"/>
    <lineage>
        <taxon>Eukaryota</taxon>
        <taxon>Metazoa</taxon>
        <taxon>Ecdysozoa</taxon>
        <taxon>Arthropoda</taxon>
        <taxon>Hexapoda</taxon>
        <taxon>Insecta</taxon>
        <taxon>Pterygota</taxon>
        <taxon>Neoptera</taxon>
        <taxon>Endopterygota</taxon>
        <taxon>Coleoptera</taxon>
        <taxon>Polyphaga</taxon>
        <taxon>Cucujiformia</taxon>
        <taxon>Curculionidae</taxon>
        <taxon>Ceutorhynchinae</taxon>
        <taxon>Ceutorhynchus</taxon>
    </lineage>
</organism>
<name>A0A9N9MC20_9CUCU</name>
<dbReference type="OrthoDB" id="7413157at2759"/>
<dbReference type="PROSITE" id="PS50802">
    <property type="entry name" value="OTU"/>
    <property type="match status" value="1"/>
</dbReference>
<evidence type="ECO:0000313" key="3">
    <source>
        <dbReference type="EMBL" id="CAG9760009.1"/>
    </source>
</evidence>
<dbReference type="InterPro" id="IPR050704">
    <property type="entry name" value="Peptidase_C85-like"/>
</dbReference>
<dbReference type="SUPFAM" id="SSF54001">
    <property type="entry name" value="Cysteine proteinases"/>
    <property type="match status" value="1"/>
</dbReference>
<feature type="compositionally biased region" description="Acidic residues" evidence="1">
    <location>
        <begin position="454"/>
        <end position="465"/>
    </location>
</feature>
<dbReference type="Pfam" id="PF02338">
    <property type="entry name" value="OTU"/>
    <property type="match status" value="1"/>
</dbReference>
<dbReference type="PANTHER" id="PTHR12419">
    <property type="entry name" value="OTU DOMAIN CONTAINING PROTEIN"/>
    <property type="match status" value="1"/>
</dbReference>
<proteinExistence type="predicted"/>
<feature type="compositionally biased region" description="Polar residues" evidence="1">
    <location>
        <begin position="521"/>
        <end position="533"/>
    </location>
</feature>
<gene>
    <name evidence="3" type="ORF">CEUTPL_LOCUS745</name>
</gene>
<dbReference type="Proteomes" id="UP001152799">
    <property type="component" value="Chromosome 1"/>
</dbReference>